<evidence type="ECO:0000256" key="5">
    <source>
        <dbReference type="SAM" id="Phobius"/>
    </source>
</evidence>
<feature type="transmembrane region" description="Helical" evidence="5">
    <location>
        <begin position="18"/>
        <end position="41"/>
    </location>
</feature>
<proteinExistence type="predicted"/>
<keyword evidence="8" id="KW-1185">Reference proteome</keyword>
<keyword evidence="5" id="KW-0472">Membrane</keyword>
<dbReference type="CDD" id="cd06127">
    <property type="entry name" value="DEDDh"/>
    <property type="match status" value="1"/>
</dbReference>
<dbReference type="FunFam" id="3.30.420.10:FF:000045">
    <property type="entry name" value="3'-5' exonuclease DinG"/>
    <property type="match status" value="1"/>
</dbReference>
<dbReference type="SMART" id="SM00479">
    <property type="entry name" value="EXOIII"/>
    <property type="match status" value="1"/>
</dbReference>
<evidence type="ECO:0000259" key="6">
    <source>
        <dbReference type="SMART" id="SM00479"/>
    </source>
</evidence>
<dbReference type="EC" id="2.7.7.7" evidence="1"/>
<dbReference type="EMBL" id="JAESVN010000001">
    <property type="protein sequence ID" value="MBL4916141.1"/>
    <property type="molecule type" value="Genomic_DNA"/>
</dbReference>
<keyword evidence="7" id="KW-0540">Nuclease</keyword>
<dbReference type="Gene3D" id="3.30.450.20">
    <property type="entry name" value="PAS domain"/>
    <property type="match status" value="1"/>
</dbReference>
<comment type="subunit">
    <text evidence="3">DNA polymerase III contains a core (composed of alpha, epsilon and theta chains) that associates with a tau subunit. This core dimerizes to form the POLIII' complex. PolIII' associates with the gamma complex (composed of gamma, delta, delta', psi and chi chains) and with the beta chain to form the complete DNA polymerase III complex.</text>
</comment>
<gene>
    <name evidence="7" type="ORF">JL811_02810</name>
</gene>
<dbReference type="Gene3D" id="3.30.420.10">
    <property type="entry name" value="Ribonuclease H-like superfamily/Ribonuclease H"/>
    <property type="match status" value="1"/>
</dbReference>
<evidence type="ECO:0000313" key="8">
    <source>
        <dbReference type="Proteomes" id="UP000648908"/>
    </source>
</evidence>
<dbReference type="PANTHER" id="PTHR30231">
    <property type="entry name" value="DNA POLYMERASE III SUBUNIT EPSILON"/>
    <property type="match status" value="1"/>
</dbReference>
<dbReference type="Proteomes" id="UP000648908">
    <property type="component" value="Unassembled WGS sequence"/>
</dbReference>
<dbReference type="GO" id="GO:0005829">
    <property type="term" value="C:cytosol"/>
    <property type="evidence" value="ECO:0007669"/>
    <property type="project" value="TreeGrafter"/>
</dbReference>
<dbReference type="InterPro" id="IPR036397">
    <property type="entry name" value="RNaseH_sf"/>
</dbReference>
<evidence type="ECO:0000256" key="2">
    <source>
        <dbReference type="ARBA" id="ARBA00025483"/>
    </source>
</evidence>
<dbReference type="GO" id="GO:0045004">
    <property type="term" value="P:DNA replication proofreading"/>
    <property type="evidence" value="ECO:0007669"/>
    <property type="project" value="TreeGrafter"/>
</dbReference>
<name>A0A8K0XYV4_9RHOB</name>
<evidence type="ECO:0000256" key="3">
    <source>
        <dbReference type="ARBA" id="ARBA00026073"/>
    </source>
</evidence>
<dbReference type="GO" id="GO:0003887">
    <property type="term" value="F:DNA-directed DNA polymerase activity"/>
    <property type="evidence" value="ECO:0007669"/>
    <property type="project" value="UniProtKB-EC"/>
</dbReference>
<sequence>MAGNRTVAAARPQIRLRFFLVFAALGLAGVAAMAAGLALGWNRLRTPELSGAFLQGGLFGAFGILGLTLWGWYLFDSHVVRPAGAVAAALRARAHGGVDQALEVPAAWPLGDLAPAAAAAAQALAEARAAVQGAGARETAHLASEKHRLERLLADVELGVILCSGRDQLVFYNGAAAAMIGAGPGQGLAPGLAPGLDRALFDYLRAGPIRDARDRLRATGDDHAASDILCATVGGARVLAARMRILPDEAGMEAPGYVLTLRDVTADLAAEARRDALLAEMTDRLRRPAANLQALLEVLPEGEAAPRDLDGALRAEVRVLTDAVRELARQQEEARAEDMRHTPARATDLLDGLRARIEAQGRTVTTGQSPLLMRCNGPEVIALLAHLAVRIADQGLATAFRLAIEEEGALALLRLGWTGAPLPVARLEGWLAEPPDPAIPTMTGQDILHGHGTEIWPETGAQGEQRICLPLRSARHAGQRPPPLTHAVSRAVVYDFDLLDKTRHSALAETPLSELTYVVFDTETTGLLPAEGDEIVQIAALRIVNGRRVAGEVFETLVDPGRAIPALSTRVHGITQQMVAGAPDIAGAGRALHDFARGSVLIAHNAPFDMAFLRRHEAAIGARFDHPVLDTVLLSAVVFGRQEDHSLDALCARLGITIPEEDRHTALGDAGATAGAFLRMLPMLQARGILTFGAVLAEMRRHGRLLKDLN</sequence>
<accession>A0A8K0XYV4</accession>
<keyword evidence="7" id="KW-0269">Exonuclease</keyword>
<dbReference type="InterPro" id="IPR013520">
    <property type="entry name" value="Ribonucl_H"/>
</dbReference>
<keyword evidence="7" id="KW-0378">Hydrolase</keyword>
<evidence type="ECO:0000256" key="1">
    <source>
        <dbReference type="ARBA" id="ARBA00012417"/>
    </source>
</evidence>
<keyword evidence="5" id="KW-1133">Transmembrane helix</keyword>
<dbReference type="NCBIfam" id="TIGR00573">
    <property type="entry name" value="dnaq"/>
    <property type="match status" value="1"/>
</dbReference>
<dbReference type="InterPro" id="IPR006054">
    <property type="entry name" value="DnaQ"/>
</dbReference>
<comment type="caution">
    <text evidence="7">The sequence shown here is derived from an EMBL/GenBank/DDBJ whole genome shotgun (WGS) entry which is preliminary data.</text>
</comment>
<dbReference type="PANTHER" id="PTHR30231:SF41">
    <property type="entry name" value="DNA POLYMERASE III SUBUNIT EPSILON"/>
    <property type="match status" value="1"/>
</dbReference>
<dbReference type="GO" id="GO:0003677">
    <property type="term" value="F:DNA binding"/>
    <property type="evidence" value="ECO:0007669"/>
    <property type="project" value="InterPro"/>
</dbReference>
<feature type="domain" description="Exonuclease" evidence="6">
    <location>
        <begin position="516"/>
        <end position="686"/>
    </location>
</feature>
<comment type="function">
    <text evidence="2">DNA polymerase III is a complex, multichain enzyme responsible for most of the replicative synthesis in bacteria. The epsilon subunit contain the editing function and is a proofreading 3'-5' exonuclease.</text>
</comment>
<dbReference type="SUPFAM" id="SSF53098">
    <property type="entry name" value="Ribonuclease H-like"/>
    <property type="match status" value="1"/>
</dbReference>
<feature type="transmembrane region" description="Helical" evidence="5">
    <location>
        <begin position="53"/>
        <end position="75"/>
    </location>
</feature>
<protein>
    <recommendedName>
        <fullName evidence="1">DNA-directed DNA polymerase</fullName>
        <ecNumber evidence="1">2.7.7.7</ecNumber>
    </recommendedName>
</protein>
<comment type="catalytic activity">
    <reaction evidence="4">
        <text>DNA(n) + a 2'-deoxyribonucleoside 5'-triphosphate = DNA(n+1) + diphosphate</text>
        <dbReference type="Rhea" id="RHEA:22508"/>
        <dbReference type="Rhea" id="RHEA-COMP:17339"/>
        <dbReference type="Rhea" id="RHEA-COMP:17340"/>
        <dbReference type="ChEBI" id="CHEBI:33019"/>
        <dbReference type="ChEBI" id="CHEBI:61560"/>
        <dbReference type="ChEBI" id="CHEBI:173112"/>
        <dbReference type="EC" id="2.7.7.7"/>
    </reaction>
</comment>
<evidence type="ECO:0000256" key="4">
    <source>
        <dbReference type="ARBA" id="ARBA00049244"/>
    </source>
</evidence>
<dbReference type="RefSeq" id="WP_202686778.1">
    <property type="nucleotide sequence ID" value="NZ_JAESVN010000001.1"/>
</dbReference>
<reference evidence="7" key="1">
    <citation type="submission" date="2021-01" db="EMBL/GenBank/DDBJ databases">
        <title>Tabrizicola alba sp. nov. a motile alkaliphilic bacterium isolated from a soda lake.</title>
        <authorList>
            <person name="Szuroczki S."/>
            <person name="Abbaszade G."/>
            <person name="Schumann P."/>
            <person name="Toth E."/>
        </authorList>
    </citation>
    <scope>NUCLEOTIDE SEQUENCE</scope>
    <source>
        <strain evidence="7">DMG-N-6</strain>
    </source>
</reference>
<dbReference type="InterPro" id="IPR012337">
    <property type="entry name" value="RNaseH-like_sf"/>
</dbReference>
<dbReference type="AlphaFoldDB" id="A0A8K0XYV4"/>
<dbReference type="Pfam" id="PF00929">
    <property type="entry name" value="RNase_T"/>
    <property type="match status" value="1"/>
</dbReference>
<dbReference type="GO" id="GO:0008408">
    <property type="term" value="F:3'-5' exonuclease activity"/>
    <property type="evidence" value="ECO:0007669"/>
    <property type="project" value="TreeGrafter"/>
</dbReference>
<organism evidence="7 8">
    <name type="scientific">Szabonella alba</name>
    <dbReference type="NCBI Taxonomy" id="2804194"/>
    <lineage>
        <taxon>Bacteria</taxon>
        <taxon>Pseudomonadati</taxon>
        <taxon>Pseudomonadota</taxon>
        <taxon>Alphaproteobacteria</taxon>
        <taxon>Rhodobacterales</taxon>
        <taxon>Paracoccaceae</taxon>
        <taxon>Szabonella</taxon>
    </lineage>
</organism>
<evidence type="ECO:0000313" key="7">
    <source>
        <dbReference type="EMBL" id="MBL4916141.1"/>
    </source>
</evidence>
<keyword evidence="5" id="KW-0812">Transmembrane</keyword>